<protein>
    <submittedName>
        <fullName evidence="3">Histidine kinase</fullName>
    </submittedName>
</protein>
<keyword evidence="4" id="KW-1185">Reference proteome</keyword>
<proteinExistence type="predicted"/>
<dbReference type="Pfam" id="PF06580">
    <property type="entry name" value="His_kinase"/>
    <property type="match status" value="1"/>
</dbReference>
<dbReference type="InterPro" id="IPR036890">
    <property type="entry name" value="HATPase_C_sf"/>
</dbReference>
<feature type="transmembrane region" description="Helical" evidence="1">
    <location>
        <begin position="49"/>
        <end position="68"/>
    </location>
</feature>
<dbReference type="EMBL" id="JAPJDZ010000050">
    <property type="protein sequence ID" value="MDP5137454.1"/>
    <property type="molecule type" value="Genomic_DNA"/>
</dbReference>
<dbReference type="InterPro" id="IPR010559">
    <property type="entry name" value="Sig_transdc_His_kin_internal"/>
</dbReference>
<feature type="transmembrane region" description="Helical" evidence="1">
    <location>
        <begin position="21"/>
        <end position="43"/>
    </location>
</feature>
<evidence type="ECO:0000313" key="4">
    <source>
        <dbReference type="Proteomes" id="UP001231109"/>
    </source>
</evidence>
<evidence type="ECO:0000256" key="1">
    <source>
        <dbReference type="SAM" id="Phobius"/>
    </source>
</evidence>
<keyword evidence="3" id="KW-0808">Transferase</keyword>
<feature type="transmembrane region" description="Helical" evidence="1">
    <location>
        <begin position="88"/>
        <end position="106"/>
    </location>
</feature>
<dbReference type="GO" id="GO:0016301">
    <property type="term" value="F:kinase activity"/>
    <property type="evidence" value="ECO:0007669"/>
    <property type="project" value="UniProtKB-KW"/>
</dbReference>
<dbReference type="PANTHER" id="PTHR34220:SF7">
    <property type="entry name" value="SENSOR HISTIDINE KINASE YPDA"/>
    <property type="match status" value="1"/>
</dbReference>
<evidence type="ECO:0000259" key="2">
    <source>
        <dbReference type="Pfam" id="PF06580"/>
    </source>
</evidence>
<gene>
    <name evidence="3" type="ORF">ORJ04_15975</name>
</gene>
<dbReference type="Proteomes" id="UP001231109">
    <property type="component" value="Unassembled WGS sequence"/>
</dbReference>
<dbReference type="InterPro" id="IPR050640">
    <property type="entry name" value="Bact_2-comp_sensor_kinase"/>
</dbReference>
<keyword evidence="1" id="KW-0472">Membrane</keyword>
<keyword evidence="3" id="KW-0418">Kinase</keyword>
<dbReference type="SUPFAM" id="SSF55874">
    <property type="entry name" value="ATPase domain of HSP90 chaperone/DNA topoisomerase II/histidine kinase"/>
    <property type="match status" value="1"/>
</dbReference>
<dbReference type="PANTHER" id="PTHR34220">
    <property type="entry name" value="SENSOR HISTIDINE KINASE YPDA"/>
    <property type="match status" value="1"/>
</dbReference>
<reference evidence="3 4" key="1">
    <citation type="submission" date="2022-11" db="EMBL/GenBank/DDBJ databases">
        <title>Viruses from the air-sea interface of a natural surface slick.</title>
        <authorList>
            <person name="Rahlff J."/>
            <person name="Holmfeldt K."/>
        </authorList>
    </citation>
    <scope>NUCLEOTIDE SEQUENCE [LARGE SCALE GENOMIC DNA]</scope>
    <source>
        <strain evidence="3 4">SMS4</strain>
    </source>
</reference>
<feature type="transmembrane region" description="Helical" evidence="1">
    <location>
        <begin position="118"/>
        <end position="139"/>
    </location>
</feature>
<comment type="caution">
    <text evidence="3">The sequence shown here is derived from an EMBL/GenBank/DDBJ whole genome shotgun (WGS) entry which is preliminary data.</text>
</comment>
<keyword evidence="1" id="KW-1133">Transmembrane helix</keyword>
<feature type="domain" description="Signal transduction histidine kinase internal region" evidence="2">
    <location>
        <begin position="156"/>
        <end position="234"/>
    </location>
</feature>
<dbReference type="Gene3D" id="3.30.565.10">
    <property type="entry name" value="Histidine kinase-like ATPase, C-terminal domain"/>
    <property type="match status" value="1"/>
</dbReference>
<organism evidence="3 4">
    <name type="scientific">Rheinheimera baltica</name>
    <dbReference type="NCBI Taxonomy" id="67576"/>
    <lineage>
        <taxon>Bacteria</taxon>
        <taxon>Pseudomonadati</taxon>
        <taxon>Pseudomonadota</taxon>
        <taxon>Gammaproteobacteria</taxon>
        <taxon>Chromatiales</taxon>
        <taxon>Chromatiaceae</taxon>
        <taxon>Rheinheimera</taxon>
    </lineage>
</organism>
<keyword evidence="1" id="KW-0812">Transmembrane</keyword>
<accession>A0ABT9I237</accession>
<dbReference type="RefSeq" id="WP_305976788.1">
    <property type="nucleotide sequence ID" value="NZ_JAPJDZ010000050.1"/>
</dbReference>
<name>A0ABT9I237_9GAMM</name>
<sequence length="344" mass="39550">MKKESKIKSPNYFTESQLQKLAFLLVFPLVNWLFMSATLIEIGAMNERIIFTAGIKVWFIFALSYLIIYLTEKNLSTKLKLKQFWRKLALYSLVVIAVSIQFSPMIEFAAQLPSPRSVVGPRLIILIEVILYLCIVYIINQQKHAFEISLTLKETELNRLRSQSNPHFLFNTLNMINAEIGNDPKNAKEIVFDLSDLLRKNIRMAQQGYTTLSEELHLVSLYLTLQQKRFKDRLTFEINEATETKSFRVPALILQPVIENTVKHAVAPYASKAHITVETYRSVENVVIEIRDTGPTFRDKDIVEGDGFRILRQTLELRYGDAYYMKLESTPSGGLFTLCLPVAN</sequence>
<evidence type="ECO:0000313" key="3">
    <source>
        <dbReference type="EMBL" id="MDP5137454.1"/>
    </source>
</evidence>